<comment type="caution">
    <text evidence="1">The sequence shown here is derived from an EMBL/GenBank/DDBJ whole genome shotgun (WGS) entry which is preliminary data.</text>
</comment>
<sequence length="243" mass="27480">MHTTKMLNSNDFVFNIDGSKASFDAVFPEFNEKDRIGIVVRKSAGGIGASALIMAAITRFYDFYRPQLGNESGKLRIYPDFFIFHVGKSHMNHYWMDVWPSHKEVIVENNPEHILEAINDRGITRLLVEDIPSSPATFLRETISSAQHRLVSALAYSPTGRVNQGDVSIMSCAAAEDCVLASLEMSEELTEEVREQLRKSRHALFSKGRVMETYRRVEVSDALHMLTQSPNLISVIDRQMNMP</sequence>
<dbReference type="AlphaFoldDB" id="A0A5J5H8V0"/>
<evidence type="ECO:0000313" key="1">
    <source>
        <dbReference type="EMBL" id="KAA9017000.1"/>
    </source>
</evidence>
<dbReference type="OrthoDB" id="2588235at2"/>
<dbReference type="RefSeq" id="WP_150442013.1">
    <property type="nucleotide sequence ID" value="NZ_VYKL01000037.1"/>
</dbReference>
<gene>
    <name evidence="1" type="ORF">F4V44_21255</name>
</gene>
<protein>
    <submittedName>
        <fullName evidence="1">Uncharacterized protein</fullName>
    </submittedName>
</protein>
<evidence type="ECO:0000313" key="2">
    <source>
        <dbReference type="Proteomes" id="UP000326671"/>
    </source>
</evidence>
<dbReference type="EMBL" id="VYKL01000037">
    <property type="protein sequence ID" value="KAA9017000.1"/>
    <property type="molecule type" value="Genomic_DNA"/>
</dbReference>
<dbReference type="Proteomes" id="UP000326671">
    <property type="component" value="Unassembled WGS sequence"/>
</dbReference>
<reference evidence="1 2" key="1">
    <citation type="submission" date="2019-09" db="EMBL/GenBank/DDBJ databases">
        <title>Whole genome sequences of isolates from the Mars Exploration Rovers.</title>
        <authorList>
            <person name="Seuylemezian A."/>
            <person name="Vaishampayan P."/>
        </authorList>
    </citation>
    <scope>NUCLEOTIDE SEQUENCE [LARGE SCALE GENOMIC DNA]</scope>
    <source>
        <strain evidence="1 2">MER_TA_151</strain>
    </source>
</reference>
<accession>A0A5J5H8V0</accession>
<proteinExistence type="predicted"/>
<organism evidence="1 2">
    <name type="scientific">Niallia endozanthoxylica</name>
    <dbReference type="NCBI Taxonomy" id="2036016"/>
    <lineage>
        <taxon>Bacteria</taxon>
        <taxon>Bacillati</taxon>
        <taxon>Bacillota</taxon>
        <taxon>Bacilli</taxon>
        <taxon>Bacillales</taxon>
        <taxon>Bacillaceae</taxon>
        <taxon>Niallia</taxon>
    </lineage>
</organism>
<keyword evidence="2" id="KW-1185">Reference proteome</keyword>
<name>A0A5J5H8V0_9BACI</name>